<dbReference type="EMBL" id="JBHMDO010000017">
    <property type="protein sequence ID" value="MFB9326347.1"/>
    <property type="molecule type" value="Genomic_DNA"/>
</dbReference>
<dbReference type="Pfam" id="PF08531">
    <property type="entry name" value="Bac_rhamnosid_N"/>
    <property type="match status" value="1"/>
</dbReference>
<dbReference type="InterPro" id="IPR008902">
    <property type="entry name" value="Rhamnosid_concanavalin"/>
</dbReference>
<reference evidence="6 7" key="1">
    <citation type="submission" date="2024-09" db="EMBL/GenBank/DDBJ databases">
        <authorList>
            <person name="Sun Q."/>
            <person name="Mori K."/>
        </authorList>
    </citation>
    <scope>NUCLEOTIDE SEQUENCE [LARGE SCALE GENOMIC DNA]</scope>
    <source>
        <strain evidence="6 7">TISTR 2452</strain>
    </source>
</reference>
<name>A0ABV5KQE7_9BACL</name>
<dbReference type="SUPFAM" id="SSF49785">
    <property type="entry name" value="Galactose-binding domain-like"/>
    <property type="match status" value="1"/>
</dbReference>
<dbReference type="Proteomes" id="UP001589747">
    <property type="component" value="Unassembled WGS sequence"/>
</dbReference>
<dbReference type="Pfam" id="PF17390">
    <property type="entry name" value="Bac_rhamnosid_C"/>
    <property type="match status" value="1"/>
</dbReference>
<dbReference type="Gene3D" id="2.60.420.10">
    <property type="entry name" value="Maltose phosphorylase, domain 3"/>
    <property type="match status" value="1"/>
</dbReference>
<sequence length="964" mass="107334">MMDMSMRPNWEASWIWGSGAESPRNEWRCFRRCFVAPSSAEQAVIRLTADSRYVLYVNGTRVGRGPVRSWPFELAYDEYEIGHLLRQGAENVIAVLVIHYGVSTFQYLRGRGGLLLQLDMPALSAPLLATDDSWRTAVHRGHDPRTSRISCQLGFTESVDSRAWDSGWTAPHYDDSSWERAAVIGAVGMQPWTRLVERGIPHLTEEPVYPARVEQLAAVQPIPWSAVIDLRNLFVPESADHANNVAFSGYLAAVVRLDEAAAFTIGIVDDGRIPCRISIDGRWLERGDYAEIESGRYAAVELQAGEHLLLLDVTGQSHGHGFHLGFDCDVSFDVYSPVPGQAGSAPLCAAGPFDHVEIIDHRPVRSLDRSHPDYLRMQGVSSADELMQFSAWILTVDPQLVHPKGVFALSVWKKSETRHSVPAAMQHAVIAGADPAVIPVYAGRDTELVIDFGRELSGYIAFELDAACGTIVDGYGLEYMKNGWMQHTYQLDNTFRYVCREGRQSYESCVRRGLRYLVLTIRGAARAVKLYELKLLQSHYPVADTGRFRSSDPLLGEIWKISRDTTRICMEDTFVDCPAYEQTYWVGDARNEALVNYYAFGAREIVERCLKLVPGSSFQTPLYADQVPSGWSSVIPNWTFFWVSACLEYYRYDGNSAFIADIWPHVKLTLEKYLSLRNDKGLFEHQGWNLLDWAPFEQPGAGIVTPQNMFLVKALRDAAELGAVAGFGAEADSFVREAGKLRKAVDDQLWDSERAAYVDCIHADGKLSATVSMQTQIVACLCGIADGERKRLVERYIASPPPAFVQAGSPFMSFFYYEALAAIGRFDLLLADMRRNYGFMIDSGATSCWEMYPWSGFSNDPRILTRSHCHAWSAGPVYFLGAHILGVQGLTPGWTKVRIAPQPCGLAWAEGSVPLPHEGRIDVAWRVTGEGELELRVEAPAHVELATVAPEGYAMKVTCVTVGD</sequence>
<protein>
    <submittedName>
        <fullName evidence="6">Family 78 glycoside hydrolase catalytic domain</fullName>
    </submittedName>
</protein>
<feature type="domain" description="Alpha-L-rhamnosidase C-terminal" evidence="4">
    <location>
        <begin position="886"/>
        <end position="952"/>
    </location>
</feature>
<feature type="domain" description="Alpha-L-rhamnosidase six-hairpin glycosidase" evidence="3">
    <location>
        <begin position="544"/>
        <end position="884"/>
    </location>
</feature>
<evidence type="ECO:0000259" key="1">
    <source>
        <dbReference type="Pfam" id="PF05592"/>
    </source>
</evidence>
<dbReference type="InterPro" id="IPR008979">
    <property type="entry name" value="Galactose-bd-like_sf"/>
</dbReference>
<evidence type="ECO:0000259" key="3">
    <source>
        <dbReference type="Pfam" id="PF17389"/>
    </source>
</evidence>
<dbReference type="Pfam" id="PF17389">
    <property type="entry name" value="Bac_rhamnosid6H"/>
    <property type="match status" value="1"/>
</dbReference>
<dbReference type="InterPro" id="IPR048653">
    <property type="entry name" value="RhaB_D2"/>
</dbReference>
<gene>
    <name evidence="6" type="ORF">ACFFSY_10515</name>
</gene>
<evidence type="ECO:0000259" key="2">
    <source>
        <dbReference type="Pfam" id="PF08531"/>
    </source>
</evidence>
<feature type="domain" description="Bacterial alpha-L-rhamnosidase N-terminal" evidence="2">
    <location>
        <begin position="40"/>
        <end position="184"/>
    </location>
</feature>
<dbReference type="PANTHER" id="PTHR34987:SF4">
    <property type="entry name" value="ALPHA-L-RHAMNOSIDASE C-TERMINAL DOMAIN-CONTAINING PROTEIN"/>
    <property type="match status" value="1"/>
</dbReference>
<feature type="domain" description="Alpha-L-rhamnosidase" evidence="5">
    <location>
        <begin position="224"/>
        <end position="398"/>
    </location>
</feature>
<dbReference type="Pfam" id="PF21557">
    <property type="entry name" value="RhaB_D2"/>
    <property type="match status" value="1"/>
</dbReference>
<dbReference type="GO" id="GO:0016787">
    <property type="term" value="F:hydrolase activity"/>
    <property type="evidence" value="ECO:0007669"/>
    <property type="project" value="UniProtKB-KW"/>
</dbReference>
<dbReference type="Pfam" id="PF05592">
    <property type="entry name" value="Bac_rhamnosid"/>
    <property type="match status" value="1"/>
</dbReference>
<dbReference type="InterPro" id="IPR013737">
    <property type="entry name" value="Bac_rhamnosid_N"/>
</dbReference>
<dbReference type="PANTHER" id="PTHR34987">
    <property type="entry name" value="C, PUTATIVE (AFU_ORTHOLOGUE AFUA_3G02880)-RELATED"/>
    <property type="match status" value="1"/>
</dbReference>
<dbReference type="InterPro" id="IPR035396">
    <property type="entry name" value="Bac_rhamnosid6H"/>
</dbReference>
<organism evidence="6 7">
    <name type="scientific">Paenibacillus aurantiacus</name>
    <dbReference type="NCBI Taxonomy" id="1936118"/>
    <lineage>
        <taxon>Bacteria</taxon>
        <taxon>Bacillati</taxon>
        <taxon>Bacillota</taxon>
        <taxon>Bacilli</taxon>
        <taxon>Bacillales</taxon>
        <taxon>Paenibacillaceae</taxon>
        <taxon>Paenibacillus</taxon>
    </lineage>
</organism>
<dbReference type="Gene3D" id="2.60.120.260">
    <property type="entry name" value="Galactose-binding domain-like"/>
    <property type="match status" value="3"/>
</dbReference>
<dbReference type="SUPFAM" id="SSF48208">
    <property type="entry name" value="Six-hairpin glycosidases"/>
    <property type="match status" value="1"/>
</dbReference>
<dbReference type="InterPro" id="IPR012341">
    <property type="entry name" value="6hp_glycosidase-like_sf"/>
</dbReference>
<accession>A0ABV5KQE7</accession>
<evidence type="ECO:0000313" key="7">
    <source>
        <dbReference type="Proteomes" id="UP001589747"/>
    </source>
</evidence>
<keyword evidence="6" id="KW-0378">Hydrolase</keyword>
<evidence type="ECO:0000259" key="4">
    <source>
        <dbReference type="Pfam" id="PF17390"/>
    </source>
</evidence>
<dbReference type="Gene3D" id="1.50.10.10">
    <property type="match status" value="1"/>
</dbReference>
<dbReference type="InterPro" id="IPR008928">
    <property type="entry name" value="6-hairpin_glycosidase_sf"/>
</dbReference>
<dbReference type="InterPro" id="IPR035398">
    <property type="entry name" value="Bac_rhamnosid_C"/>
</dbReference>
<feature type="domain" description="Alpha-L-rhamnosidase concanavalin-like" evidence="1">
    <location>
        <begin position="444"/>
        <end position="522"/>
    </location>
</feature>
<dbReference type="RefSeq" id="WP_377493530.1">
    <property type="nucleotide sequence ID" value="NZ_JBHMDO010000017.1"/>
</dbReference>
<proteinExistence type="predicted"/>
<keyword evidence="7" id="KW-1185">Reference proteome</keyword>
<comment type="caution">
    <text evidence="6">The sequence shown here is derived from an EMBL/GenBank/DDBJ whole genome shotgun (WGS) entry which is preliminary data.</text>
</comment>
<evidence type="ECO:0000313" key="6">
    <source>
        <dbReference type="EMBL" id="MFB9326347.1"/>
    </source>
</evidence>
<evidence type="ECO:0000259" key="5">
    <source>
        <dbReference type="Pfam" id="PF21557"/>
    </source>
</evidence>